<proteinExistence type="predicted"/>
<protein>
    <submittedName>
        <fullName evidence="2">Uncharacterized protein</fullName>
    </submittedName>
</protein>
<gene>
    <name evidence="2" type="ORF">PSTT_00842</name>
</gene>
<organism evidence="2 3">
    <name type="scientific">Puccinia striiformis</name>
    <dbReference type="NCBI Taxonomy" id="27350"/>
    <lineage>
        <taxon>Eukaryota</taxon>
        <taxon>Fungi</taxon>
        <taxon>Dikarya</taxon>
        <taxon>Basidiomycota</taxon>
        <taxon>Pucciniomycotina</taxon>
        <taxon>Pucciniomycetes</taxon>
        <taxon>Pucciniales</taxon>
        <taxon>Pucciniaceae</taxon>
        <taxon>Puccinia</taxon>
    </lineage>
</organism>
<evidence type="ECO:0000313" key="3">
    <source>
        <dbReference type="Proteomes" id="UP000239156"/>
    </source>
</evidence>
<keyword evidence="3" id="KW-1185">Reference proteome</keyword>
<reference evidence="2" key="1">
    <citation type="submission" date="2017-12" db="EMBL/GenBank/DDBJ databases">
        <title>Gene loss provides genomic basis for host adaptation in cereal stripe rust fungi.</title>
        <authorList>
            <person name="Xia C."/>
        </authorList>
    </citation>
    <scope>NUCLEOTIDE SEQUENCE [LARGE SCALE GENOMIC DNA]</scope>
    <source>
        <strain evidence="2">93-210</strain>
    </source>
</reference>
<dbReference type="VEuPathDB" id="FungiDB:PSTT_00842"/>
<evidence type="ECO:0000313" key="2">
    <source>
        <dbReference type="EMBL" id="POW17073.1"/>
    </source>
</evidence>
<sequence length="109" mass="12732">MTWHLENPNKITTTSKNVSHHKQTGLSCYHHLHEPQQKINPNKLDSQWHYKKIDAGNTNMKNIVELDNETGQRMRAMEDQLKSMDHTERKKKLNEISQVVKGTETVDTI</sequence>
<feature type="region of interest" description="Disordered" evidence="1">
    <location>
        <begin position="1"/>
        <end position="22"/>
    </location>
</feature>
<accession>A0A2S4W5N4</accession>
<dbReference type="Proteomes" id="UP000239156">
    <property type="component" value="Unassembled WGS sequence"/>
</dbReference>
<dbReference type="VEuPathDB" id="FungiDB:PSHT_12297"/>
<comment type="caution">
    <text evidence="2">The sequence shown here is derived from an EMBL/GenBank/DDBJ whole genome shotgun (WGS) entry which is preliminary data.</text>
</comment>
<evidence type="ECO:0000256" key="1">
    <source>
        <dbReference type="SAM" id="MobiDB-lite"/>
    </source>
</evidence>
<dbReference type="AlphaFoldDB" id="A0A2S4W5N4"/>
<name>A0A2S4W5N4_9BASI</name>
<dbReference type="EMBL" id="PKSL01000004">
    <property type="protein sequence ID" value="POW17073.1"/>
    <property type="molecule type" value="Genomic_DNA"/>
</dbReference>